<feature type="chain" id="PRO_5017555576" evidence="1">
    <location>
        <begin position="23"/>
        <end position="501"/>
    </location>
</feature>
<dbReference type="Gene3D" id="1.25.40.10">
    <property type="entry name" value="Tetratricopeptide repeat domain"/>
    <property type="match status" value="2"/>
</dbReference>
<proteinExistence type="predicted"/>
<comment type="caution">
    <text evidence="2">The sequence shown here is derived from an EMBL/GenBank/DDBJ whole genome shotgun (WGS) entry which is preliminary data.</text>
</comment>
<dbReference type="InterPro" id="IPR011990">
    <property type="entry name" value="TPR-like_helical_dom_sf"/>
</dbReference>
<evidence type="ECO:0000256" key="1">
    <source>
        <dbReference type="SAM" id="SignalP"/>
    </source>
</evidence>
<sequence>MRSTFLAGFAAAVSLLPALAMAQPGGVSTACSIDPNNPKELALQSLAFNRAKSAQSPEDRKKVLMGVMKELDTKPERFAKNPAGYNYILSQALVMWATEPGMGDTPTRGQLGFVSNPQEKYDVIAQLDASYKAIEAAAPACKEDVAGMRQNEAWLALTRAALDASNGGKLDSAEYYAKRSMMVSNESPYPHYVLANVANSKGDKKTAITHWQHVVQRAGTDTSYRDLRNGSLYYAGMAQYELAVSQSGAEQVATAKEAAGTFKELLTVYPESPDAANLMQGWSDALTLAKDSANMSVVYADLLANPDKGNDITLTMGGVIATRANKIDDALKLFEASVQKNPSGRDALRNLSATYYGKDMFDKMFAPAKQLVAVDPNNYDGWMMFAYAAQGLTKNAKTPAEKKAWTDSLVKYQTIAEALPVKVDVAGFTRGAQNSSLTLSLEQVADAAGNYSVTAEFLDAAGNVVTSGTESSGPIKKGERKEVVIKATGAGIYGYRYKPLK</sequence>
<reference evidence="2 3" key="1">
    <citation type="journal article" date="2018" name="Nat. Biotechnol.">
        <title>A standardized bacterial taxonomy based on genome phylogeny substantially revises the tree of life.</title>
        <authorList>
            <person name="Parks D.H."/>
            <person name="Chuvochina M."/>
            <person name="Waite D.W."/>
            <person name="Rinke C."/>
            <person name="Skarshewski A."/>
            <person name="Chaumeil P.A."/>
            <person name="Hugenholtz P."/>
        </authorList>
    </citation>
    <scope>NUCLEOTIDE SEQUENCE [LARGE SCALE GENOMIC DNA]</scope>
    <source>
        <strain evidence="2">UBA8844</strain>
    </source>
</reference>
<organism evidence="2 3">
    <name type="scientific">Gemmatimonas aurantiaca</name>
    <dbReference type="NCBI Taxonomy" id="173480"/>
    <lineage>
        <taxon>Bacteria</taxon>
        <taxon>Pseudomonadati</taxon>
        <taxon>Gemmatimonadota</taxon>
        <taxon>Gemmatimonadia</taxon>
        <taxon>Gemmatimonadales</taxon>
        <taxon>Gemmatimonadaceae</taxon>
        <taxon>Gemmatimonas</taxon>
    </lineage>
</organism>
<accession>A0A3D4V445</accession>
<dbReference type="PROSITE" id="PS51257">
    <property type="entry name" value="PROKAR_LIPOPROTEIN"/>
    <property type="match status" value="1"/>
</dbReference>
<name>A0A3D4V445_9BACT</name>
<feature type="signal peptide" evidence="1">
    <location>
        <begin position="1"/>
        <end position="22"/>
    </location>
</feature>
<keyword evidence="1" id="KW-0732">Signal</keyword>
<dbReference type="AlphaFoldDB" id="A0A3D4V445"/>
<gene>
    <name evidence="2" type="ORF">DGD08_01615</name>
</gene>
<evidence type="ECO:0000313" key="3">
    <source>
        <dbReference type="Proteomes" id="UP000264071"/>
    </source>
</evidence>
<dbReference type="Proteomes" id="UP000264071">
    <property type="component" value="Unassembled WGS sequence"/>
</dbReference>
<dbReference type="SUPFAM" id="SSF48452">
    <property type="entry name" value="TPR-like"/>
    <property type="match status" value="2"/>
</dbReference>
<evidence type="ECO:0000313" key="2">
    <source>
        <dbReference type="EMBL" id="HCT55890.1"/>
    </source>
</evidence>
<protein>
    <submittedName>
        <fullName evidence="2">Uncharacterized protein</fullName>
    </submittedName>
</protein>
<dbReference type="EMBL" id="DPIY01000001">
    <property type="protein sequence ID" value="HCT55890.1"/>
    <property type="molecule type" value="Genomic_DNA"/>
</dbReference>